<sequence length="133" mass="15261">MKIGYLYNSKFLIAGTSGVDKSKENDQWLLQNSDNLSMNLVRAPLTRANYLLWSRSMLIAFMPEEDLSKHEEWIKADNIVTSWILNSIAKEIVNVVLYASNAKELWEEILSNSKSFEMKWHALGHSLIATVEL</sequence>
<dbReference type="PANTHER" id="PTHR37610:SF97">
    <property type="entry name" value="RETROTRANSPOSON GAG DOMAIN-CONTAINING PROTEIN"/>
    <property type="match status" value="1"/>
</dbReference>
<dbReference type="PANTHER" id="PTHR37610">
    <property type="entry name" value="CCHC-TYPE DOMAIN-CONTAINING PROTEIN"/>
    <property type="match status" value="1"/>
</dbReference>
<proteinExistence type="predicted"/>
<accession>A0A2C9V087</accession>
<feature type="domain" description="Retrotransposon Copia-like N-terminal" evidence="1">
    <location>
        <begin position="32"/>
        <end position="60"/>
    </location>
</feature>
<dbReference type="Pfam" id="PF14244">
    <property type="entry name" value="Retrotran_gag_3"/>
    <property type="match status" value="1"/>
</dbReference>
<organism evidence="2">
    <name type="scientific">Manihot esculenta</name>
    <name type="common">Cassava</name>
    <name type="synonym">Jatropha manihot</name>
    <dbReference type="NCBI Taxonomy" id="3983"/>
    <lineage>
        <taxon>Eukaryota</taxon>
        <taxon>Viridiplantae</taxon>
        <taxon>Streptophyta</taxon>
        <taxon>Embryophyta</taxon>
        <taxon>Tracheophyta</taxon>
        <taxon>Spermatophyta</taxon>
        <taxon>Magnoliopsida</taxon>
        <taxon>eudicotyledons</taxon>
        <taxon>Gunneridae</taxon>
        <taxon>Pentapetalae</taxon>
        <taxon>rosids</taxon>
        <taxon>fabids</taxon>
        <taxon>Malpighiales</taxon>
        <taxon>Euphorbiaceae</taxon>
        <taxon>Crotonoideae</taxon>
        <taxon>Manihoteae</taxon>
        <taxon>Manihot</taxon>
    </lineage>
</organism>
<reference evidence="2" key="1">
    <citation type="submission" date="2016-02" db="EMBL/GenBank/DDBJ databases">
        <title>WGS assembly of Manihot esculenta.</title>
        <authorList>
            <person name="Bredeson J.V."/>
            <person name="Prochnik S.E."/>
            <person name="Lyons J.B."/>
            <person name="Schmutz J."/>
            <person name="Grimwood J."/>
            <person name="Vrebalov J."/>
            <person name="Bart R.S."/>
            <person name="Amuge T."/>
            <person name="Ferguson M.E."/>
            <person name="Green R."/>
            <person name="Putnam N."/>
            <person name="Stites J."/>
            <person name="Rounsley S."/>
            <person name="Rokhsar D.S."/>
        </authorList>
    </citation>
    <scope>NUCLEOTIDE SEQUENCE [LARGE SCALE GENOMIC DNA]</scope>
    <source>
        <tissue evidence="2">Leaf</tissue>
    </source>
</reference>
<name>A0A2C9V087_MANES</name>
<gene>
    <name evidence="2" type="ORF">MANES_11G106700</name>
</gene>
<protein>
    <recommendedName>
        <fullName evidence="1">Retrotransposon Copia-like N-terminal domain-containing protein</fullName>
    </recommendedName>
</protein>
<dbReference type="InterPro" id="IPR029472">
    <property type="entry name" value="Copia-like_N"/>
</dbReference>
<evidence type="ECO:0000313" key="2">
    <source>
        <dbReference type="EMBL" id="OAY37505.1"/>
    </source>
</evidence>
<dbReference type="EMBL" id="CM004397">
    <property type="protein sequence ID" value="OAY37505.1"/>
    <property type="molecule type" value="Genomic_DNA"/>
</dbReference>
<dbReference type="AlphaFoldDB" id="A0A2C9V087"/>
<evidence type="ECO:0000259" key="1">
    <source>
        <dbReference type="Pfam" id="PF14244"/>
    </source>
</evidence>